<proteinExistence type="predicted"/>
<comment type="caution">
    <text evidence="1">The sequence shown here is derived from an EMBL/GenBank/DDBJ whole genome shotgun (WGS) entry which is preliminary data.</text>
</comment>
<dbReference type="PANTHER" id="PTHR33069">
    <property type="entry name" value="CHROMOSOME 7, WHOLE GENOME SHOTGUN SEQUENCE-RELATED"/>
    <property type="match status" value="1"/>
</dbReference>
<evidence type="ECO:0000313" key="1">
    <source>
        <dbReference type="EMBL" id="KAA1088764.1"/>
    </source>
</evidence>
<sequence>MGRRDPSVLRTIKIPTILVGYNVTEWRPSDDCYTTNGETLTFPRGPSGCWDARFLPEFWERRGISRSLLWFTGGSWESRTNRNTKKMLGSTSQHTGHVALSGVHLRQQADVVIKRFTNLIDKCQSARENDLTLSAQNPTLSIDETELKKGLLLQLQSCFLPQLRQQLITLLQLTNPYELLEKATSKFKLILEIQAGLDITLDQILCAIDLLCPQPMQLNIVRINDQHLKELKHYRLHGLCHHIKELVLPEIQEVCFDSTELIRRLNFSTKTYEAKDDVALAARENLMAEVSNCSYLVEHGINWMVATELDTTQGIWRKDTFRIDEHLKYLLMLDPTINIPHKRPRGYVIKLVKSIVPVVKLSRLFLSKSSERGMNRKPLVSLFTTMSSNQLDFISDLPSKTDRQLAEIETLLKEFNGSARERSELKKAVQEITTRFETAFLLILVHFVPLIPDTDVYHNQKYFKDWFATWHTQFTIAIGNLLNEIGIFGSS</sequence>
<evidence type="ECO:0000313" key="2">
    <source>
        <dbReference type="Proteomes" id="UP000325313"/>
    </source>
</evidence>
<dbReference type="EMBL" id="VDEP01000405">
    <property type="protein sequence ID" value="KAA1088764.1"/>
    <property type="molecule type" value="Genomic_DNA"/>
</dbReference>
<dbReference type="PANTHER" id="PTHR33069:SF3">
    <property type="entry name" value="DYNEIN HEAVY CHAIN TAIL DOMAIN-CONTAINING PROTEIN"/>
    <property type="match status" value="1"/>
</dbReference>
<dbReference type="Proteomes" id="UP000325313">
    <property type="component" value="Unassembled WGS sequence"/>
</dbReference>
<protein>
    <submittedName>
        <fullName evidence="1">Uncharacterized protein</fullName>
    </submittedName>
</protein>
<dbReference type="AlphaFoldDB" id="A0A5B0NJN1"/>
<name>A0A5B0NJN1_PUCGR</name>
<accession>A0A5B0NJN1</accession>
<gene>
    <name evidence="1" type="ORF">PGTUg99_027545</name>
</gene>
<reference evidence="1 2" key="1">
    <citation type="submission" date="2019-05" db="EMBL/GenBank/DDBJ databases">
        <title>Emergence of the Ug99 lineage of the wheat stem rust pathogen through somatic hybridization.</title>
        <authorList>
            <person name="Li F."/>
            <person name="Upadhyaya N.M."/>
            <person name="Sperschneider J."/>
            <person name="Matny O."/>
            <person name="Nguyen-Phuc H."/>
            <person name="Mago R."/>
            <person name="Raley C."/>
            <person name="Miller M.E."/>
            <person name="Silverstein K.A.T."/>
            <person name="Henningsen E."/>
            <person name="Hirsch C.D."/>
            <person name="Visser B."/>
            <person name="Pretorius Z.A."/>
            <person name="Steffenson B.J."/>
            <person name="Schwessinger B."/>
            <person name="Dodds P.N."/>
            <person name="Figueroa M."/>
        </authorList>
    </citation>
    <scope>NUCLEOTIDE SEQUENCE [LARGE SCALE GENOMIC DNA]</scope>
    <source>
        <strain evidence="1 2">Ug99</strain>
    </source>
</reference>
<organism evidence="1 2">
    <name type="scientific">Puccinia graminis f. sp. tritici</name>
    <dbReference type="NCBI Taxonomy" id="56615"/>
    <lineage>
        <taxon>Eukaryota</taxon>
        <taxon>Fungi</taxon>
        <taxon>Dikarya</taxon>
        <taxon>Basidiomycota</taxon>
        <taxon>Pucciniomycotina</taxon>
        <taxon>Pucciniomycetes</taxon>
        <taxon>Pucciniales</taxon>
        <taxon>Pucciniaceae</taxon>
        <taxon>Puccinia</taxon>
    </lineage>
</organism>